<accession>A0ABT1ZHM4</accession>
<dbReference type="RefSeq" id="WP_258799358.1">
    <property type="nucleotide sequence ID" value="NZ_JANTHX010000008.1"/>
</dbReference>
<dbReference type="Gene3D" id="3.30.450.20">
    <property type="entry name" value="PAS domain"/>
    <property type="match status" value="1"/>
</dbReference>
<dbReference type="Pfam" id="PF22673">
    <property type="entry name" value="MCP-like_PDC_1"/>
    <property type="match status" value="1"/>
</dbReference>
<reference evidence="1 2" key="1">
    <citation type="submission" date="2022-08" db="EMBL/GenBank/DDBJ databases">
        <authorList>
            <person name="Li F."/>
        </authorList>
    </citation>
    <scope>NUCLEOTIDE SEQUENCE [LARGE SCALE GENOMIC DNA]</scope>
    <source>
        <strain evidence="1 2">10F1B-8-1</strain>
    </source>
</reference>
<keyword evidence="2" id="KW-1185">Reference proteome</keyword>
<comment type="caution">
    <text evidence="1">The sequence shown here is derived from an EMBL/GenBank/DDBJ whole genome shotgun (WGS) entry which is preliminary data.</text>
</comment>
<dbReference type="EMBL" id="JANTHX010000008">
    <property type="protein sequence ID" value="MCS0500218.1"/>
    <property type="molecule type" value="Genomic_DNA"/>
</dbReference>
<protein>
    <submittedName>
        <fullName evidence="1">Cache domain-containing protein</fullName>
    </submittedName>
</protein>
<sequence>MTATTAPAPARAAEEVAGIVEDLFTTVDGWRRRLEAHLEAAEPTARTLDPVVEEFAVPAVTDDPLITGAGFVAAPGLLSDARWHLAWWLGSPGAEVRRLATVDDETSDSFRDYTTLEWWRIPFRTGARHLTGPYVDYLCTDDYAVTLTVPIVVEDRFLGVVGCDALVDRIESRVLPGLRGLGAPAALVNASGRIVAATDARREPGAILRLDGLAEALAPLREAHPDAIDLRLPGGQAVRSCGASSLALVVG</sequence>
<organism evidence="1 2">
    <name type="scientific">Protaetiibacter mangrovi</name>
    <dbReference type="NCBI Taxonomy" id="2970926"/>
    <lineage>
        <taxon>Bacteria</taxon>
        <taxon>Bacillati</taxon>
        <taxon>Actinomycetota</taxon>
        <taxon>Actinomycetes</taxon>
        <taxon>Micrococcales</taxon>
        <taxon>Microbacteriaceae</taxon>
        <taxon>Protaetiibacter</taxon>
    </lineage>
</organism>
<gene>
    <name evidence="1" type="ORF">NUH29_11740</name>
</gene>
<evidence type="ECO:0000313" key="2">
    <source>
        <dbReference type="Proteomes" id="UP001205337"/>
    </source>
</evidence>
<proteinExistence type="predicted"/>
<name>A0ABT1ZHM4_9MICO</name>
<evidence type="ECO:0000313" key="1">
    <source>
        <dbReference type="EMBL" id="MCS0500218.1"/>
    </source>
</evidence>
<dbReference type="CDD" id="cd12913">
    <property type="entry name" value="PDC1_MCP_like"/>
    <property type="match status" value="1"/>
</dbReference>
<dbReference type="Proteomes" id="UP001205337">
    <property type="component" value="Unassembled WGS sequence"/>
</dbReference>